<dbReference type="RefSeq" id="WP_019974113.1">
    <property type="nucleotide sequence ID" value="NZ_BJXC01000002.1"/>
</dbReference>
<dbReference type="GO" id="GO:0000156">
    <property type="term" value="F:phosphorelay response regulator activity"/>
    <property type="evidence" value="ECO:0007669"/>
    <property type="project" value="InterPro"/>
</dbReference>
<reference evidence="4 5" key="1">
    <citation type="submission" date="2019-07" db="EMBL/GenBank/DDBJ databases">
        <title>Whole genome shotgun sequence of Empedobacter brevis NBRC 14943.</title>
        <authorList>
            <person name="Hosoyama A."/>
            <person name="Uohara A."/>
            <person name="Ohji S."/>
            <person name="Ichikawa N."/>
        </authorList>
    </citation>
    <scope>NUCLEOTIDE SEQUENCE [LARGE SCALE GENOMIC DNA]</scope>
    <source>
        <strain evidence="4 5">NBRC 14943</strain>
    </source>
</reference>
<keyword evidence="4" id="KW-0238">DNA-binding</keyword>
<dbReference type="Pfam" id="PF00072">
    <property type="entry name" value="Response_reg"/>
    <property type="match status" value="1"/>
</dbReference>
<evidence type="ECO:0000259" key="2">
    <source>
        <dbReference type="PROSITE" id="PS50110"/>
    </source>
</evidence>
<protein>
    <submittedName>
        <fullName evidence="4">DNA-binding response regulator</fullName>
    </submittedName>
</protein>
<dbReference type="SMART" id="SM00448">
    <property type="entry name" value="REC"/>
    <property type="match status" value="1"/>
</dbReference>
<feature type="domain" description="HTH LytTR-type" evidence="3">
    <location>
        <begin position="143"/>
        <end position="207"/>
    </location>
</feature>
<evidence type="ECO:0000313" key="4">
    <source>
        <dbReference type="EMBL" id="GEM50606.1"/>
    </source>
</evidence>
<keyword evidence="1" id="KW-0597">Phosphoprotein</keyword>
<evidence type="ECO:0000313" key="5">
    <source>
        <dbReference type="Proteomes" id="UP000321245"/>
    </source>
</evidence>
<dbReference type="AlphaFoldDB" id="A0A511NDC2"/>
<comment type="caution">
    <text evidence="4">The sequence shown here is derived from an EMBL/GenBank/DDBJ whole genome shotgun (WGS) entry which is preliminary data.</text>
</comment>
<dbReference type="SUPFAM" id="SSF52172">
    <property type="entry name" value="CheY-like"/>
    <property type="match status" value="1"/>
</dbReference>
<dbReference type="InterPro" id="IPR046947">
    <property type="entry name" value="LytR-like"/>
</dbReference>
<dbReference type="GO" id="GO:0003677">
    <property type="term" value="F:DNA binding"/>
    <property type="evidence" value="ECO:0007669"/>
    <property type="project" value="UniProtKB-KW"/>
</dbReference>
<dbReference type="InterPro" id="IPR011006">
    <property type="entry name" value="CheY-like_superfamily"/>
</dbReference>
<dbReference type="STRING" id="1218108.GCA_000382425_00602"/>
<dbReference type="Proteomes" id="UP000321245">
    <property type="component" value="Unassembled WGS sequence"/>
</dbReference>
<dbReference type="PROSITE" id="PS50930">
    <property type="entry name" value="HTH_LYTTR"/>
    <property type="match status" value="1"/>
</dbReference>
<dbReference type="PANTHER" id="PTHR37299">
    <property type="entry name" value="TRANSCRIPTIONAL REGULATOR-RELATED"/>
    <property type="match status" value="1"/>
</dbReference>
<sequence length="239" mass="27836">MNKRLSCIIVDDEPPAIRILQKYTEQLSDLECVAVTNKAIETLELVNKYNPDILFLDIQMPELTGIQLSTLLKGKVKIIFTTAYSQFALEGYELNVTDYLLKPISFDRFIQAVEKVRQQVQFSSKNESSTESDGYFFVKTDGKNRFKKIKLSDICYLESIKNYVILHTETEQIVTYNTLKYYEENLPESQFVKIHKSFLVSFHKIEKTDTNEVWILGKGLSLGETYKNLFFEKINHRLL</sequence>
<dbReference type="InterPro" id="IPR007492">
    <property type="entry name" value="LytTR_DNA-bd_dom"/>
</dbReference>
<dbReference type="Pfam" id="PF04397">
    <property type="entry name" value="LytTR"/>
    <property type="match status" value="1"/>
</dbReference>
<evidence type="ECO:0000256" key="1">
    <source>
        <dbReference type="PROSITE-ProRule" id="PRU00169"/>
    </source>
</evidence>
<proteinExistence type="predicted"/>
<dbReference type="EMBL" id="BJXC01000002">
    <property type="protein sequence ID" value="GEM50606.1"/>
    <property type="molecule type" value="Genomic_DNA"/>
</dbReference>
<dbReference type="SMART" id="SM00850">
    <property type="entry name" value="LytTR"/>
    <property type="match status" value="1"/>
</dbReference>
<dbReference type="PANTHER" id="PTHR37299:SF1">
    <property type="entry name" value="STAGE 0 SPORULATION PROTEIN A HOMOLOG"/>
    <property type="match status" value="1"/>
</dbReference>
<dbReference type="GeneID" id="84648869"/>
<dbReference type="Gene3D" id="3.40.50.2300">
    <property type="match status" value="1"/>
</dbReference>
<evidence type="ECO:0000259" key="3">
    <source>
        <dbReference type="PROSITE" id="PS50930"/>
    </source>
</evidence>
<dbReference type="PROSITE" id="PS50110">
    <property type="entry name" value="RESPONSE_REGULATORY"/>
    <property type="match status" value="1"/>
</dbReference>
<accession>A0A511NDC2</accession>
<feature type="modified residue" description="4-aspartylphosphate" evidence="1">
    <location>
        <position position="57"/>
    </location>
</feature>
<keyword evidence="5" id="KW-1185">Reference proteome</keyword>
<dbReference type="InterPro" id="IPR001789">
    <property type="entry name" value="Sig_transdc_resp-reg_receiver"/>
</dbReference>
<gene>
    <name evidence="4" type="ORF">EB1_03960</name>
</gene>
<name>A0A511NDC2_9FLAO</name>
<dbReference type="Gene3D" id="2.40.50.1020">
    <property type="entry name" value="LytTr DNA-binding domain"/>
    <property type="match status" value="1"/>
</dbReference>
<feature type="domain" description="Response regulatory" evidence="2">
    <location>
        <begin position="6"/>
        <end position="117"/>
    </location>
</feature>
<organism evidence="4 5">
    <name type="scientific">Empedobacter brevis NBRC 14943 = ATCC 43319</name>
    <dbReference type="NCBI Taxonomy" id="1218108"/>
    <lineage>
        <taxon>Bacteria</taxon>
        <taxon>Pseudomonadati</taxon>
        <taxon>Bacteroidota</taxon>
        <taxon>Flavobacteriia</taxon>
        <taxon>Flavobacteriales</taxon>
        <taxon>Weeksellaceae</taxon>
        <taxon>Empedobacter</taxon>
    </lineage>
</organism>
<dbReference type="OrthoDB" id="2168082at2"/>